<dbReference type="AlphaFoldDB" id="L8HK86"/>
<protein>
    <submittedName>
        <fullName evidence="1">Uncharacterized protein</fullName>
    </submittedName>
</protein>
<dbReference type="Proteomes" id="UP000011083">
    <property type="component" value="Unassembled WGS sequence"/>
</dbReference>
<dbReference type="EMBL" id="KB007798">
    <property type="protein sequence ID" value="ELR25617.1"/>
    <property type="molecule type" value="Genomic_DNA"/>
</dbReference>
<gene>
    <name evidence="1" type="ORF">ACA1_073840</name>
</gene>
<dbReference type="VEuPathDB" id="AmoebaDB:ACA1_073840"/>
<dbReference type="KEGG" id="acan:ACA1_073840"/>
<reference evidence="1 2" key="1">
    <citation type="journal article" date="2013" name="Genome Biol.">
        <title>Genome of Acanthamoeba castellanii highlights extensive lateral gene transfer and early evolution of tyrosine kinase signaling.</title>
        <authorList>
            <person name="Clarke M."/>
            <person name="Lohan A.J."/>
            <person name="Liu B."/>
            <person name="Lagkouvardos I."/>
            <person name="Roy S."/>
            <person name="Zafar N."/>
            <person name="Bertelli C."/>
            <person name="Schilde C."/>
            <person name="Kianianmomeni A."/>
            <person name="Burglin T.R."/>
            <person name="Frech C."/>
            <person name="Turcotte B."/>
            <person name="Kopec K.O."/>
            <person name="Synnott J.M."/>
            <person name="Choo C."/>
            <person name="Paponov I."/>
            <person name="Finkler A."/>
            <person name="Soon Heng Tan C."/>
            <person name="Hutchins A.P."/>
            <person name="Weinmeier T."/>
            <person name="Rattei T."/>
            <person name="Chu J.S."/>
            <person name="Gimenez G."/>
            <person name="Irimia M."/>
            <person name="Rigden D.J."/>
            <person name="Fitzpatrick D.A."/>
            <person name="Lorenzo-Morales J."/>
            <person name="Bateman A."/>
            <person name="Chiu C.H."/>
            <person name="Tang P."/>
            <person name="Hegemann P."/>
            <person name="Fromm H."/>
            <person name="Raoult D."/>
            <person name="Greub G."/>
            <person name="Miranda-Saavedra D."/>
            <person name="Chen N."/>
            <person name="Nash P."/>
            <person name="Ginger M.L."/>
            <person name="Horn M."/>
            <person name="Schaap P."/>
            <person name="Caler L."/>
            <person name="Loftus B."/>
        </authorList>
    </citation>
    <scope>NUCLEOTIDE SEQUENCE [LARGE SCALE GENOMIC DNA]</scope>
    <source>
        <strain evidence="1 2">Neff</strain>
    </source>
</reference>
<dbReference type="GeneID" id="14926682"/>
<organism evidence="1 2">
    <name type="scientific">Acanthamoeba castellanii (strain ATCC 30010 / Neff)</name>
    <dbReference type="NCBI Taxonomy" id="1257118"/>
    <lineage>
        <taxon>Eukaryota</taxon>
        <taxon>Amoebozoa</taxon>
        <taxon>Discosea</taxon>
        <taxon>Longamoebia</taxon>
        <taxon>Centramoebida</taxon>
        <taxon>Acanthamoebidae</taxon>
        <taxon>Acanthamoeba</taxon>
    </lineage>
</organism>
<evidence type="ECO:0000313" key="1">
    <source>
        <dbReference type="EMBL" id="ELR25617.1"/>
    </source>
</evidence>
<accession>L8HK86</accession>
<evidence type="ECO:0000313" key="2">
    <source>
        <dbReference type="Proteomes" id="UP000011083"/>
    </source>
</evidence>
<dbReference type="RefSeq" id="XP_004358050.1">
    <property type="nucleotide sequence ID" value="XM_004357993.1"/>
</dbReference>
<proteinExistence type="predicted"/>
<sequence>MRSIHRELDAIFKHFYRSLQMLEDQFKLCQQLRAQVEDYQKQTDLVRACLLSLNGITHNLDQIEKLVLGL</sequence>
<name>L8HK86_ACACF</name>
<keyword evidence="2" id="KW-1185">Reference proteome</keyword>